<sequence length="77" mass="8808">MRVFLLLLLHLTFTFKPPATSLRPTSIVCYQGATTQQTRQTLRPGFVIFLRGVRVYAIFGQLIRKRVQVDFSKSAAH</sequence>
<organism evidence="2">
    <name type="scientific">Anopheles braziliensis</name>
    <dbReference type="NCBI Taxonomy" id="58242"/>
    <lineage>
        <taxon>Eukaryota</taxon>
        <taxon>Metazoa</taxon>
        <taxon>Ecdysozoa</taxon>
        <taxon>Arthropoda</taxon>
        <taxon>Hexapoda</taxon>
        <taxon>Insecta</taxon>
        <taxon>Pterygota</taxon>
        <taxon>Neoptera</taxon>
        <taxon>Endopterygota</taxon>
        <taxon>Diptera</taxon>
        <taxon>Nematocera</taxon>
        <taxon>Culicoidea</taxon>
        <taxon>Culicidae</taxon>
        <taxon>Anophelinae</taxon>
        <taxon>Anopheles</taxon>
    </lineage>
</organism>
<name>A0A2M3ZRR8_9DIPT</name>
<keyword evidence="1" id="KW-0732">Signal</keyword>
<dbReference type="EMBL" id="GGFM01010505">
    <property type="protein sequence ID" value="MBW31256.1"/>
    <property type="molecule type" value="Transcribed_RNA"/>
</dbReference>
<protein>
    <submittedName>
        <fullName evidence="2">Putative secreted peptide</fullName>
    </submittedName>
</protein>
<dbReference type="AlphaFoldDB" id="A0A2M3ZRR8"/>
<accession>A0A2M3ZRR8</accession>
<reference evidence="2" key="1">
    <citation type="submission" date="2018-01" db="EMBL/GenBank/DDBJ databases">
        <title>An insight into the sialome of Amazonian anophelines.</title>
        <authorList>
            <person name="Ribeiro J.M."/>
            <person name="Scarpassa V."/>
            <person name="Calvo E."/>
        </authorList>
    </citation>
    <scope>NUCLEOTIDE SEQUENCE</scope>
    <source>
        <tissue evidence="2">Salivary glands</tissue>
    </source>
</reference>
<evidence type="ECO:0000313" key="2">
    <source>
        <dbReference type="EMBL" id="MBW31256.1"/>
    </source>
</evidence>
<feature type="chain" id="PRO_5014798533" evidence="1">
    <location>
        <begin position="22"/>
        <end position="77"/>
    </location>
</feature>
<proteinExistence type="predicted"/>
<feature type="signal peptide" evidence="1">
    <location>
        <begin position="1"/>
        <end position="21"/>
    </location>
</feature>
<evidence type="ECO:0000256" key="1">
    <source>
        <dbReference type="SAM" id="SignalP"/>
    </source>
</evidence>